<name>A0A1X7BMY4_9RHOB</name>
<evidence type="ECO:0000256" key="1">
    <source>
        <dbReference type="SAM" id="MobiDB-lite"/>
    </source>
</evidence>
<keyword evidence="2" id="KW-0732">Signal</keyword>
<sequence>MKQSLPIVVLFAFLVSACAETQNSPAVEEPAAETQSNEAKVAKSGSIASPGSIRTIGSRKVSLSLTRKVDSNHGSPKVVAQKVPCKVEGQGISKSFMSPGMVNLPAYQSDNSVLKEIEFSCTYEGETYNQTLTTINLSGRNRSLSSGVAASLVCGQACSQAAANRAMMPKPGDIYGYTNFQLSIE</sequence>
<dbReference type="PROSITE" id="PS51257">
    <property type="entry name" value="PROKAR_LIPOPROTEIN"/>
    <property type="match status" value="1"/>
</dbReference>
<organism evidence="3 4">
    <name type="scientific">Roseovarius aestuarii</name>
    <dbReference type="NCBI Taxonomy" id="475083"/>
    <lineage>
        <taxon>Bacteria</taxon>
        <taxon>Pseudomonadati</taxon>
        <taxon>Pseudomonadota</taxon>
        <taxon>Alphaproteobacteria</taxon>
        <taxon>Rhodobacterales</taxon>
        <taxon>Roseobacteraceae</taxon>
        <taxon>Roseovarius</taxon>
    </lineage>
</organism>
<proteinExistence type="predicted"/>
<gene>
    <name evidence="3" type="ORF">ROA7745_00712</name>
</gene>
<dbReference type="AlphaFoldDB" id="A0A1X7BMY4"/>
<feature type="signal peptide" evidence="2">
    <location>
        <begin position="1"/>
        <end position="21"/>
    </location>
</feature>
<evidence type="ECO:0000256" key="2">
    <source>
        <dbReference type="SAM" id="SignalP"/>
    </source>
</evidence>
<reference evidence="3 4" key="1">
    <citation type="submission" date="2017-03" db="EMBL/GenBank/DDBJ databases">
        <authorList>
            <person name="Afonso C.L."/>
            <person name="Miller P.J."/>
            <person name="Scott M.A."/>
            <person name="Spackman E."/>
            <person name="Goraichik I."/>
            <person name="Dimitrov K.M."/>
            <person name="Suarez D.L."/>
            <person name="Swayne D.E."/>
        </authorList>
    </citation>
    <scope>NUCLEOTIDE SEQUENCE [LARGE SCALE GENOMIC DNA]</scope>
    <source>
        <strain evidence="3 4">CECT 7745</strain>
    </source>
</reference>
<dbReference type="Proteomes" id="UP000193224">
    <property type="component" value="Unassembled WGS sequence"/>
</dbReference>
<evidence type="ECO:0000313" key="3">
    <source>
        <dbReference type="EMBL" id="SMC10904.1"/>
    </source>
</evidence>
<evidence type="ECO:0008006" key="5">
    <source>
        <dbReference type="Google" id="ProtNLM"/>
    </source>
</evidence>
<feature type="chain" id="PRO_5012530259" description="Lipoprotein" evidence="2">
    <location>
        <begin position="22"/>
        <end position="185"/>
    </location>
</feature>
<feature type="region of interest" description="Disordered" evidence="1">
    <location>
        <begin position="28"/>
        <end position="52"/>
    </location>
</feature>
<dbReference type="EMBL" id="FWXB01000002">
    <property type="protein sequence ID" value="SMC10904.1"/>
    <property type="molecule type" value="Genomic_DNA"/>
</dbReference>
<accession>A0A1X7BMY4</accession>
<protein>
    <recommendedName>
        <fullName evidence="5">Lipoprotein</fullName>
    </recommendedName>
</protein>
<dbReference type="RefSeq" id="WP_139836285.1">
    <property type="nucleotide sequence ID" value="NZ_FWXB01000002.1"/>
</dbReference>
<evidence type="ECO:0000313" key="4">
    <source>
        <dbReference type="Proteomes" id="UP000193224"/>
    </source>
</evidence>
<keyword evidence="4" id="KW-1185">Reference proteome</keyword>